<gene>
    <name evidence="2" type="ORF">MKW94_000058</name>
    <name evidence="1" type="ORF">MKW94_012697</name>
</gene>
<protein>
    <submittedName>
        <fullName evidence="1">Uncharacterized protein</fullName>
    </submittedName>
</protein>
<dbReference type="EMBL" id="JAJJMA010295488">
    <property type="protein sequence ID" value="MCL7047659.1"/>
    <property type="molecule type" value="Genomic_DNA"/>
</dbReference>
<name>A0AA41VUT8_PAPNU</name>
<sequence length="349" mass="38779">MAISALLRAVTRRSQLSACISSYESVSRNVNTSMFPCLGSVLGKTLCLGNRAFCSKPNHNDLAAQNDTKRLYVSNPTKIVFKYECAIDEFREDCKSFKIRKIVEIPTGDALFELSKGGDKYYSLKIFFTSLLLHYLEAASLEAAESFSGGKLSGVSVVIPSLFRRKLESLLGKAETVVGFNVGGVIADKQTVGSITNEIKSDSEYIAMHEISKFISSRIWKIVKDRMVFNSGTGCIELTLDLDDFLEIRIWEIITNGDKTVLDVIVGELKKNGFDFTDDPLALQKLEQAVDRAITQRSNTVKLNLPVPDGHLEMSTTISWGRSDDFYAPSSDGSYTNWKPLVKVKRHQA</sequence>
<organism evidence="1 3">
    <name type="scientific">Papaver nudicaule</name>
    <name type="common">Iceland poppy</name>
    <dbReference type="NCBI Taxonomy" id="74823"/>
    <lineage>
        <taxon>Eukaryota</taxon>
        <taxon>Viridiplantae</taxon>
        <taxon>Streptophyta</taxon>
        <taxon>Embryophyta</taxon>
        <taxon>Tracheophyta</taxon>
        <taxon>Spermatophyta</taxon>
        <taxon>Magnoliopsida</taxon>
        <taxon>Ranunculales</taxon>
        <taxon>Papaveraceae</taxon>
        <taxon>Papaveroideae</taxon>
        <taxon>Papaver</taxon>
    </lineage>
</organism>
<evidence type="ECO:0000313" key="3">
    <source>
        <dbReference type="Proteomes" id="UP001177140"/>
    </source>
</evidence>
<comment type="caution">
    <text evidence="1">The sequence shown here is derived from an EMBL/GenBank/DDBJ whole genome shotgun (WGS) entry which is preliminary data.</text>
</comment>
<evidence type="ECO:0000313" key="2">
    <source>
        <dbReference type="EMBL" id="MCL7052074.1"/>
    </source>
</evidence>
<reference evidence="1" key="1">
    <citation type="submission" date="2022-03" db="EMBL/GenBank/DDBJ databases">
        <title>A functionally conserved STORR gene fusion in Papaver species that diverged 16.8 million years ago.</title>
        <authorList>
            <person name="Catania T."/>
        </authorList>
    </citation>
    <scope>NUCLEOTIDE SEQUENCE</scope>
    <source>
        <strain evidence="1">S-191538</strain>
    </source>
</reference>
<dbReference type="AlphaFoldDB" id="A0AA41VUT8"/>
<evidence type="ECO:0000313" key="1">
    <source>
        <dbReference type="EMBL" id="MCL7047659.1"/>
    </source>
</evidence>
<keyword evidence="3" id="KW-1185">Reference proteome</keyword>
<proteinExistence type="predicted"/>
<dbReference type="Proteomes" id="UP001177140">
    <property type="component" value="Unassembled WGS sequence"/>
</dbReference>
<accession>A0AA41VUT8</accession>
<dbReference type="EMBL" id="JAJJMA010345951">
    <property type="protein sequence ID" value="MCL7052074.1"/>
    <property type="molecule type" value="Genomic_DNA"/>
</dbReference>